<gene>
    <name evidence="21" type="ORF">ACHHYP_02203</name>
</gene>
<comment type="pathway">
    <text evidence="3">Amino-acid biosynthesis; L-arginine biosynthesis; N(2)-acetyl-L-ornithine from L-glutamate: step 3/4.</text>
</comment>
<keyword evidence="16" id="KW-0496">Mitochondrion</keyword>
<dbReference type="AlphaFoldDB" id="A0A1V9Z7F4"/>
<keyword evidence="9" id="KW-0808">Transferase</keyword>
<evidence type="ECO:0000256" key="19">
    <source>
        <dbReference type="PROSITE-ProRule" id="PRU10010"/>
    </source>
</evidence>
<protein>
    <recommendedName>
        <fullName evidence="6">acetylglutamate kinase</fullName>
        <ecNumber evidence="6">2.7.2.8</ecNumber>
    </recommendedName>
</protein>
<dbReference type="PANTHER" id="PTHR23342">
    <property type="entry name" value="N-ACETYLGLUTAMATE SYNTHASE"/>
    <property type="match status" value="1"/>
</dbReference>
<comment type="caution">
    <text evidence="21">The sequence shown here is derived from an EMBL/GenBank/DDBJ whole genome shotgun (WGS) entry which is preliminary data.</text>
</comment>
<dbReference type="GO" id="GO:0005739">
    <property type="term" value="C:mitochondrion"/>
    <property type="evidence" value="ECO:0007669"/>
    <property type="project" value="UniProtKB-SubCell"/>
</dbReference>
<dbReference type="SUPFAM" id="SSF51735">
    <property type="entry name" value="NAD(P)-binding Rossmann-fold domains"/>
    <property type="match status" value="1"/>
</dbReference>
<evidence type="ECO:0000256" key="14">
    <source>
        <dbReference type="ARBA" id="ARBA00022946"/>
    </source>
</evidence>
<keyword evidence="17" id="KW-0511">Multifunctional enzyme</keyword>
<comment type="catalytic activity">
    <reaction evidence="18">
        <text>N-acetyl-L-glutamate + ATP = N-acetyl-L-glutamyl 5-phosphate + ADP</text>
        <dbReference type="Rhea" id="RHEA:14629"/>
        <dbReference type="ChEBI" id="CHEBI:30616"/>
        <dbReference type="ChEBI" id="CHEBI:44337"/>
        <dbReference type="ChEBI" id="CHEBI:57936"/>
        <dbReference type="ChEBI" id="CHEBI:456216"/>
        <dbReference type="EC" id="2.7.2.8"/>
    </reaction>
</comment>
<dbReference type="CDD" id="cd23936">
    <property type="entry name" value="AGPR_C_ARG5_6_like"/>
    <property type="match status" value="1"/>
</dbReference>
<keyword evidence="13" id="KW-0521">NADP</keyword>
<organism evidence="21 22">
    <name type="scientific">Achlya hypogyna</name>
    <name type="common">Oomycete</name>
    <name type="synonym">Protoachlya hypogyna</name>
    <dbReference type="NCBI Taxonomy" id="1202772"/>
    <lineage>
        <taxon>Eukaryota</taxon>
        <taxon>Sar</taxon>
        <taxon>Stramenopiles</taxon>
        <taxon>Oomycota</taxon>
        <taxon>Saprolegniomycetes</taxon>
        <taxon>Saprolegniales</taxon>
        <taxon>Achlyaceae</taxon>
        <taxon>Achlya</taxon>
    </lineage>
</organism>
<comment type="pathway">
    <text evidence="2">Amino-acid biosynthesis; L-arginine biosynthesis; N(2)-acetyl-L-ornithine from L-glutamate: step 2/4.</text>
</comment>
<evidence type="ECO:0000256" key="17">
    <source>
        <dbReference type="ARBA" id="ARBA00023268"/>
    </source>
</evidence>
<dbReference type="SUPFAM" id="SSF55347">
    <property type="entry name" value="Glyceraldehyde-3-phosphate dehydrogenase-like, C-terminal domain"/>
    <property type="match status" value="1"/>
</dbReference>
<evidence type="ECO:0000313" key="22">
    <source>
        <dbReference type="Proteomes" id="UP000243579"/>
    </source>
</evidence>
<dbReference type="GO" id="GO:0006526">
    <property type="term" value="P:L-arginine biosynthetic process"/>
    <property type="evidence" value="ECO:0007669"/>
    <property type="project" value="UniProtKB-UniPathway"/>
</dbReference>
<dbReference type="InterPro" id="IPR000534">
    <property type="entry name" value="Semialdehyde_DH_NAD-bd"/>
</dbReference>
<dbReference type="OrthoDB" id="438291at2759"/>
<dbReference type="InterPro" id="IPR001048">
    <property type="entry name" value="Asp/Glu/Uridylate_kinase"/>
</dbReference>
<evidence type="ECO:0000256" key="3">
    <source>
        <dbReference type="ARBA" id="ARBA00004862"/>
    </source>
</evidence>
<evidence type="ECO:0000313" key="21">
    <source>
        <dbReference type="EMBL" id="OQR93837.1"/>
    </source>
</evidence>
<keyword evidence="8" id="KW-0028">Amino-acid biosynthesis</keyword>
<feature type="domain" description="Semialdehyde dehydrogenase NAD-binding" evidence="20">
    <location>
        <begin position="337"/>
        <end position="483"/>
    </location>
</feature>
<evidence type="ECO:0000256" key="7">
    <source>
        <dbReference type="ARBA" id="ARBA00022571"/>
    </source>
</evidence>
<dbReference type="Gene3D" id="3.40.1160.10">
    <property type="entry name" value="Acetylglutamate kinase-like"/>
    <property type="match status" value="1"/>
</dbReference>
<dbReference type="Pfam" id="PF01118">
    <property type="entry name" value="Semialdhyde_dh"/>
    <property type="match status" value="1"/>
</dbReference>
<dbReference type="CDD" id="cd24149">
    <property type="entry name" value="AGPR_N_ARG5_6_like"/>
    <property type="match status" value="1"/>
</dbReference>
<dbReference type="NCBIfam" id="TIGR00761">
    <property type="entry name" value="argB"/>
    <property type="match status" value="1"/>
</dbReference>
<dbReference type="Pfam" id="PF00696">
    <property type="entry name" value="AA_kinase"/>
    <property type="match status" value="1"/>
</dbReference>
<evidence type="ECO:0000256" key="8">
    <source>
        <dbReference type="ARBA" id="ARBA00022605"/>
    </source>
</evidence>
<dbReference type="NCBIfam" id="TIGR01850">
    <property type="entry name" value="argC"/>
    <property type="match status" value="1"/>
</dbReference>
<dbReference type="Gene3D" id="3.30.360.10">
    <property type="entry name" value="Dihydrodipicolinate Reductase, domain 2"/>
    <property type="match status" value="1"/>
</dbReference>
<evidence type="ECO:0000256" key="15">
    <source>
        <dbReference type="ARBA" id="ARBA00023002"/>
    </source>
</evidence>
<keyword evidence="11" id="KW-0418">Kinase</keyword>
<comment type="similarity">
    <text evidence="5">In the C-terminal section; belongs to the NAGSA dehydrogenase family.</text>
</comment>
<dbReference type="InterPro" id="IPR023013">
    <property type="entry name" value="AGPR_AS"/>
</dbReference>
<keyword evidence="14" id="KW-0809">Transit peptide</keyword>
<dbReference type="InterPro" id="IPR058924">
    <property type="entry name" value="AGPR_dimerisation_dom"/>
</dbReference>
<evidence type="ECO:0000256" key="4">
    <source>
        <dbReference type="ARBA" id="ARBA00006830"/>
    </source>
</evidence>
<dbReference type="InterPro" id="IPR036291">
    <property type="entry name" value="NAD(P)-bd_dom_sf"/>
</dbReference>
<dbReference type="InterPro" id="IPR036393">
    <property type="entry name" value="AceGlu_kinase-like_sf"/>
</dbReference>
<dbReference type="GO" id="GO:0070401">
    <property type="term" value="F:NADP+ binding"/>
    <property type="evidence" value="ECO:0007669"/>
    <property type="project" value="InterPro"/>
</dbReference>
<evidence type="ECO:0000256" key="11">
    <source>
        <dbReference type="ARBA" id="ARBA00022777"/>
    </source>
</evidence>
<keyword evidence="15" id="KW-0560">Oxidoreductase</keyword>
<evidence type="ECO:0000256" key="5">
    <source>
        <dbReference type="ARBA" id="ARBA00007239"/>
    </source>
</evidence>
<dbReference type="STRING" id="1202772.A0A1V9Z7F4"/>
<keyword evidence="12" id="KW-0067">ATP-binding</keyword>
<keyword evidence="7" id="KW-0055">Arginine biosynthesis</keyword>
<evidence type="ECO:0000259" key="20">
    <source>
        <dbReference type="SMART" id="SM00859"/>
    </source>
</evidence>
<evidence type="ECO:0000256" key="6">
    <source>
        <dbReference type="ARBA" id="ARBA00013065"/>
    </source>
</evidence>
<keyword evidence="10" id="KW-0547">Nucleotide-binding</keyword>
<dbReference type="GO" id="GO:0003942">
    <property type="term" value="F:N-acetyl-gamma-glutamyl-phosphate reductase activity"/>
    <property type="evidence" value="ECO:0007669"/>
    <property type="project" value="InterPro"/>
</dbReference>
<dbReference type="PANTHER" id="PTHR23342:SF0">
    <property type="entry name" value="N-ACETYLGLUTAMATE SYNTHASE, MITOCHONDRIAL"/>
    <property type="match status" value="1"/>
</dbReference>
<feature type="active site" evidence="19">
    <location>
        <position position="493"/>
    </location>
</feature>
<accession>A0A1V9Z7F4</accession>
<evidence type="ECO:0000256" key="9">
    <source>
        <dbReference type="ARBA" id="ARBA00022679"/>
    </source>
</evidence>
<dbReference type="GO" id="GO:0051287">
    <property type="term" value="F:NAD binding"/>
    <property type="evidence" value="ECO:0007669"/>
    <property type="project" value="InterPro"/>
</dbReference>
<dbReference type="SUPFAM" id="SSF53633">
    <property type="entry name" value="Carbamate kinase-like"/>
    <property type="match status" value="1"/>
</dbReference>
<dbReference type="Pfam" id="PF22698">
    <property type="entry name" value="Semialdhyde_dhC_1"/>
    <property type="match status" value="1"/>
</dbReference>
<evidence type="ECO:0000256" key="13">
    <source>
        <dbReference type="ARBA" id="ARBA00022857"/>
    </source>
</evidence>
<evidence type="ECO:0000256" key="18">
    <source>
        <dbReference type="ARBA" id="ARBA00048141"/>
    </source>
</evidence>
<evidence type="ECO:0000256" key="1">
    <source>
        <dbReference type="ARBA" id="ARBA00004173"/>
    </source>
</evidence>
<dbReference type="PROSITE" id="PS01224">
    <property type="entry name" value="ARGC"/>
    <property type="match status" value="1"/>
</dbReference>
<proteinExistence type="inferred from homology"/>
<dbReference type="EMBL" id="JNBR01000393">
    <property type="protein sequence ID" value="OQR93837.1"/>
    <property type="molecule type" value="Genomic_DNA"/>
</dbReference>
<dbReference type="FunFam" id="3.40.1160.10:FF:000046">
    <property type="entry name" value="N-acetylglutamate kinase / N-acetylglutamate synthase"/>
    <property type="match status" value="1"/>
</dbReference>
<comment type="similarity">
    <text evidence="4">In the N-terminal section; belongs to the acetylglutamate kinase family.</text>
</comment>
<name>A0A1V9Z7F4_ACHHY</name>
<dbReference type="GO" id="GO:0003991">
    <property type="term" value="F:acetylglutamate kinase activity"/>
    <property type="evidence" value="ECO:0007669"/>
    <property type="project" value="UniProtKB-EC"/>
</dbReference>
<dbReference type="Gene3D" id="3.40.50.720">
    <property type="entry name" value="NAD(P)-binding Rossmann-like Domain"/>
    <property type="match status" value="1"/>
</dbReference>
<sequence>MWPRSRRLLRAAKSLRPSFVRHAPVRTFAAVVPPPNAASDVVRQLLRIVKTEADIAEYNTTYGTPGVRRTTVIKIGGEVLENEMDTLVASLRFLQAAGLSPIVVHGAGPQMNDELAAAGVEPRYVQGNRFTDKATLAIAKKVFLAANRKLVGALGRAGVPARPITNGVFEASVRDLETFGYVGEVRGIDGAPVHAALDAGQIPVLSCLGESNDGQLLNINADVAARELAINLQPLKTIFINAKGGWIEDGVKLAAIDMSKDYATMASRDYTGRQGTLLKLNEIHMLLQALPHSSSVVLTSASALAQEILTGHSAGTVCTRGGAAVDAPLQFTSGKKKVGLMGARGYVGRELLRVLGGHPDLDVVVASSRALVGQKVLDLAAAPPLNPHTNLPAAGVDHTRLRLHPELTFTSLDDKDLATAPIAKDVDVWVLALPNGMCQQYASALDALRVPGQVVIDLSADQRFNAQWVYGLPETPGTRAKLTGATRIANPGCYATGAQLGLLPLLPFLDPAVPPHVFGVSGYSGAGTGLSPNNDLNVLADNLVAYKSVGHIHEREVSHQLGARIAFMPHVAPWFQGIHLTLSLTLAAPQTQAEVQERFAAFYATEPLVRVVDDVPQVKASAGHHHATIGGIAVDEAHKRVALVVTIDNLLKGAASQAMQNINLALGMDELSGLK</sequence>
<keyword evidence="22" id="KW-1185">Reference proteome</keyword>
<evidence type="ECO:0000256" key="16">
    <source>
        <dbReference type="ARBA" id="ARBA00023128"/>
    </source>
</evidence>
<dbReference type="InterPro" id="IPR000706">
    <property type="entry name" value="AGPR_type-1"/>
</dbReference>
<dbReference type="UniPathway" id="UPA00068">
    <property type="reaction ID" value="UER00108"/>
</dbReference>
<dbReference type="SMART" id="SM00859">
    <property type="entry name" value="Semialdhyde_dh"/>
    <property type="match status" value="1"/>
</dbReference>
<dbReference type="Proteomes" id="UP000243579">
    <property type="component" value="Unassembled WGS sequence"/>
</dbReference>
<evidence type="ECO:0000256" key="12">
    <source>
        <dbReference type="ARBA" id="ARBA00022840"/>
    </source>
</evidence>
<dbReference type="HAMAP" id="MF_00150">
    <property type="entry name" value="ArgC_type1"/>
    <property type="match status" value="1"/>
</dbReference>
<evidence type="ECO:0000256" key="2">
    <source>
        <dbReference type="ARBA" id="ARBA00004828"/>
    </source>
</evidence>
<dbReference type="GO" id="GO:0005524">
    <property type="term" value="F:ATP binding"/>
    <property type="evidence" value="ECO:0007669"/>
    <property type="project" value="UniProtKB-KW"/>
</dbReference>
<dbReference type="EC" id="2.7.2.8" evidence="6"/>
<reference evidence="21 22" key="1">
    <citation type="journal article" date="2014" name="Genome Biol. Evol.">
        <title>The secreted proteins of Achlya hypogyna and Thraustotheca clavata identify the ancestral oomycete secretome and reveal gene acquisitions by horizontal gene transfer.</title>
        <authorList>
            <person name="Misner I."/>
            <person name="Blouin N."/>
            <person name="Leonard G."/>
            <person name="Richards T.A."/>
            <person name="Lane C.E."/>
        </authorList>
    </citation>
    <scope>NUCLEOTIDE SEQUENCE [LARGE SCALE GENOMIC DNA]</scope>
    <source>
        <strain evidence="21 22">ATCC 48635</strain>
    </source>
</reference>
<evidence type="ECO:0000256" key="10">
    <source>
        <dbReference type="ARBA" id="ARBA00022741"/>
    </source>
</evidence>
<dbReference type="InterPro" id="IPR004662">
    <property type="entry name" value="AcgluKinase_fam"/>
</dbReference>
<comment type="subcellular location">
    <subcellularLocation>
        <location evidence="1">Mitochondrion</location>
    </subcellularLocation>
</comment>